<feature type="non-terminal residue" evidence="1">
    <location>
        <position position="60"/>
    </location>
</feature>
<evidence type="ECO:0000313" key="1">
    <source>
        <dbReference type="EMBL" id="PPJ79620.1"/>
    </source>
</evidence>
<evidence type="ECO:0000313" key="2">
    <source>
        <dbReference type="Proteomes" id="UP000238775"/>
    </source>
</evidence>
<name>A0A7Z1N8T2_STAAU</name>
<gene>
    <name evidence="1" type="ORF">CV021_00470</name>
</gene>
<protein>
    <submittedName>
        <fullName evidence="1">Uncharacterized protein</fullName>
    </submittedName>
</protein>
<organism evidence="1 2">
    <name type="scientific">Staphylococcus aureus</name>
    <dbReference type="NCBI Taxonomy" id="1280"/>
    <lineage>
        <taxon>Bacteria</taxon>
        <taxon>Bacillati</taxon>
        <taxon>Bacillota</taxon>
        <taxon>Bacilli</taxon>
        <taxon>Bacillales</taxon>
        <taxon>Staphylococcaceae</taxon>
        <taxon>Staphylococcus</taxon>
    </lineage>
</organism>
<dbReference type="AlphaFoldDB" id="A0A7Z1N8T2"/>
<dbReference type="EMBL" id="PGWZ01000090">
    <property type="protein sequence ID" value="PPJ79620.1"/>
    <property type="molecule type" value="Genomic_DNA"/>
</dbReference>
<comment type="caution">
    <text evidence="1">The sequence shown here is derived from an EMBL/GenBank/DDBJ whole genome shotgun (WGS) entry which is preliminary data.</text>
</comment>
<sequence>MSVMLGQSRAWRLGSLYVRISRNINEWQLEYHRPRHQNENMQDWEILDIDTAFSEPTVLE</sequence>
<reference evidence="1 2" key="1">
    <citation type="submission" date="2017-11" db="EMBL/GenBank/DDBJ databases">
        <authorList>
            <person name="Founou R.C."/>
            <person name="Founou L."/>
            <person name="Allam M."/>
            <person name="Ismail A."/>
            <person name="Essack S.Y."/>
        </authorList>
    </citation>
    <scope>NUCLEOTIDE SEQUENCE [LARGE SCALE GENOMIC DNA]</scope>
    <source>
        <strain evidence="1 2">G703N2B1</strain>
    </source>
</reference>
<proteinExistence type="predicted"/>
<accession>A0A7Z1N8T2</accession>
<dbReference type="Proteomes" id="UP000238775">
    <property type="component" value="Unassembled WGS sequence"/>
</dbReference>